<feature type="domain" description="Cytochrome c" evidence="11">
    <location>
        <begin position="115"/>
        <end position="206"/>
    </location>
</feature>
<dbReference type="PANTHER" id="PTHR33751:SF9">
    <property type="entry name" value="CYTOCHROME C4"/>
    <property type="match status" value="1"/>
</dbReference>
<evidence type="ECO:0000256" key="5">
    <source>
        <dbReference type="ARBA" id="ARBA00022764"/>
    </source>
</evidence>
<dbReference type="GO" id="GO:0009055">
    <property type="term" value="F:electron transfer activity"/>
    <property type="evidence" value="ECO:0007669"/>
    <property type="project" value="InterPro"/>
</dbReference>
<comment type="subcellular location">
    <subcellularLocation>
        <location evidence="1">Periplasm</location>
    </subcellularLocation>
</comment>
<dbReference type="SUPFAM" id="SSF46626">
    <property type="entry name" value="Cytochrome c"/>
    <property type="match status" value="2"/>
</dbReference>
<protein>
    <submittedName>
        <fullName evidence="12">Cytochrome c4</fullName>
    </submittedName>
    <submittedName>
        <fullName evidence="13">Cytochrome c553</fullName>
    </submittedName>
</protein>
<keyword evidence="7 9" id="KW-0408">Iron</keyword>
<feature type="signal peptide" evidence="10">
    <location>
        <begin position="1"/>
        <end position="20"/>
    </location>
</feature>
<evidence type="ECO:0000256" key="7">
    <source>
        <dbReference type="ARBA" id="ARBA00023004"/>
    </source>
</evidence>
<evidence type="ECO:0000256" key="3">
    <source>
        <dbReference type="ARBA" id="ARBA00022617"/>
    </source>
</evidence>
<keyword evidence="6" id="KW-0249">Electron transport</keyword>
<comment type="PTM">
    <text evidence="8">Binds 2 heme c groups covalently per subunit.</text>
</comment>
<accession>A0A1M7KYN3</accession>
<keyword evidence="15" id="KW-1185">Reference proteome</keyword>
<dbReference type="PIRSF" id="PIRSF000005">
    <property type="entry name" value="Cytochrome_c4"/>
    <property type="match status" value="1"/>
</dbReference>
<keyword evidence="4 9" id="KW-0479">Metal-binding</keyword>
<dbReference type="GO" id="GO:0020037">
    <property type="term" value="F:heme binding"/>
    <property type="evidence" value="ECO:0007669"/>
    <property type="project" value="InterPro"/>
</dbReference>
<evidence type="ECO:0000256" key="4">
    <source>
        <dbReference type="ARBA" id="ARBA00022723"/>
    </source>
</evidence>
<dbReference type="EMBL" id="FRCA01000011">
    <property type="protein sequence ID" value="SHM70667.1"/>
    <property type="molecule type" value="Genomic_DNA"/>
</dbReference>
<dbReference type="Proteomes" id="UP000184123">
    <property type="component" value="Unassembled WGS sequence"/>
</dbReference>
<feature type="binding site" description="axial binding residue" evidence="9">
    <location>
        <position position="183"/>
    </location>
    <ligand>
        <name>heme c</name>
        <dbReference type="ChEBI" id="CHEBI:61717"/>
        <label>2</label>
    </ligand>
    <ligandPart>
        <name>Fe</name>
        <dbReference type="ChEBI" id="CHEBI:18248"/>
    </ligandPart>
</feature>
<evidence type="ECO:0000256" key="9">
    <source>
        <dbReference type="PIRSR" id="PIRSR000005-2"/>
    </source>
</evidence>
<dbReference type="InterPro" id="IPR024167">
    <property type="entry name" value="Cytochrome_c4-like"/>
</dbReference>
<dbReference type="EMBL" id="BJXU01000024">
    <property type="protein sequence ID" value="GEN22738.1"/>
    <property type="molecule type" value="Genomic_DNA"/>
</dbReference>
<gene>
    <name evidence="12" type="primary">cc4</name>
    <name evidence="12" type="ORF">HCU01_06870</name>
    <name evidence="13" type="ORF">SAMN05660971_03665</name>
</gene>
<dbReference type="STRING" id="44933.SAMN05660971_03665"/>
<feature type="binding site" description="axial binding residue" evidence="9">
    <location>
        <position position="140"/>
    </location>
    <ligand>
        <name>heme c</name>
        <dbReference type="ChEBI" id="CHEBI:61717"/>
        <label>2</label>
    </ligand>
    <ligandPart>
        <name>Fe</name>
        <dbReference type="ChEBI" id="CHEBI:18248"/>
    </ligandPart>
</feature>
<evidence type="ECO:0000313" key="12">
    <source>
        <dbReference type="EMBL" id="GEN22738.1"/>
    </source>
</evidence>
<dbReference type="Pfam" id="PF00034">
    <property type="entry name" value="Cytochrom_C"/>
    <property type="match status" value="1"/>
</dbReference>
<keyword evidence="10" id="KW-0732">Signal</keyword>
<reference evidence="12 15" key="2">
    <citation type="submission" date="2019-07" db="EMBL/GenBank/DDBJ databases">
        <title>Whole genome shotgun sequence of Halomonas cupida NBRC 102219.</title>
        <authorList>
            <person name="Hosoyama A."/>
            <person name="Uohara A."/>
            <person name="Ohji S."/>
            <person name="Ichikawa N."/>
        </authorList>
    </citation>
    <scope>NUCLEOTIDE SEQUENCE [LARGE SCALE GENOMIC DNA]</scope>
    <source>
        <strain evidence="12 15">NBRC 102219</strain>
    </source>
</reference>
<dbReference type="PANTHER" id="PTHR33751">
    <property type="entry name" value="CBB3-TYPE CYTOCHROME C OXIDASE SUBUNIT FIXP"/>
    <property type="match status" value="1"/>
</dbReference>
<evidence type="ECO:0000256" key="6">
    <source>
        <dbReference type="ARBA" id="ARBA00022982"/>
    </source>
</evidence>
<sequence>MRQLLASLAITLGAVGTVHADMQSDADPAAGEEKAPVCAACHGPTGVGIAPSFPNLAGQQASYLAKQIIDIRDGHRAVPQMTGLLNSFSDQDAWNVAVWYADQEPVVGQADLTPEQLARGEELYRAGDLAKGIPACSSCHSPDGGGIDSAVYPALSGQHANYIVSTLQAFASGTRANSPSGMMSDIASKMSDEDMKAVGHYVQGLH</sequence>
<dbReference type="AlphaFoldDB" id="A0A1M7KYN3"/>
<keyword evidence="3 8" id="KW-0349">Heme</keyword>
<dbReference type="InterPro" id="IPR009056">
    <property type="entry name" value="Cyt_c-like_dom"/>
</dbReference>
<dbReference type="Pfam" id="PF13442">
    <property type="entry name" value="Cytochrome_CBB3"/>
    <property type="match status" value="1"/>
</dbReference>
<dbReference type="RefSeq" id="WP_073436658.1">
    <property type="nucleotide sequence ID" value="NZ_BJXU01000024.1"/>
</dbReference>
<evidence type="ECO:0000256" key="10">
    <source>
        <dbReference type="SAM" id="SignalP"/>
    </source>
</evidence>
<keyword evidence="5" id="KW-0574">Periplasm</keyword>
<keyword evidence="2" id="KW-0813">Transport</keyword>
<evidence type="ECO:0000259" key="11">
    <source>
        <dbReference type="PROSITE" id="PS51007"/>
    </source>
</evidence>
<name>A0A1M7KYN3_9GAMM</name>
<feature type="binding site" description="covalent" evidence="8">
    <location>
        <position position="136"/>
    </location>
    <ligand>
        <name>heme c</name>
        <dbReference type="ChEBI" id="CHEBI:61717"/>
        <label>2</label>
    </ligand>
</feature>
<organism evidence="13 14">
    <name type="scientific">Halomonas cupida</name>
    <dbReference type="NCBI Taxonomy" id="44933"/>
    <lineage>
        <taxon>Bacteria</taxon>
        <taxon>Pseudomonadati</taxon>
        <taxon>Pseudomonadota</taxon>
        <taxon>Gammaproteobacteria</taxon>
        <taxon>Oceanospirillales</taxon>
        <taxon>Halomonadaceae</taxon>
        <taxon>Halomonas</taxon>
    </lineage>
</organism>
<evidence type="ECO:0000256" key="1">
    <source>
        <dbReference type="ARBA" id="ARBA00004418"/>
    </source>
</evidence>
<dbReference type="InterPro" id="IPR036909">
    <property type="entry name" value="Cyt_c-like_dom_sf"/>
</dbReference>
<feature type="binding site" description="covalent" evidence="8">
    <location>
        <position position="139"/>
    </location>
    <ligand>
        <name>heme c</name>
        <dbReference type="ChEBI" id="CHEBI:61717"/>
        <label>2</label>
    </ligand>
</feature>
<feature type="chain" id="PRO_5013337175" evidence="10">
    <location>
        <begin position="21"/>
        <end position="206"/>
    </location>
</feature>
<dbReference type="Gene3D" id="1.10.760.10">
    <property type="entry name" value="Cytochrome c-like domain"/>
    <property type="match status" value="2"/>
</dbReference>
<feature type="binding site" description="axial binding residue" evidence="9">
    <location>
        <position position="81"/>
    </location>
    <ligand>
        <name>heme c</name>
        <dbReference type="ChEBI" id="CHEBI:61717"/>
        <label>1</label>
    </ligand>
    <ligandPart>
        <name>Fe</name>
        <dbReference type="ChEBI" id="CHEBI:18248"/>
    </ligandPart>
</feature>
<feature type="binding site" description="covalent" evidence="8">
    <location>
        <position position="38"/>
    </location>
    <ligand>
        <name>heme c</name>
        <dbReference type="ChEBI" id="CHEBI:61717"/>
        <label>1</label>
    </ligand>
</feature>
<feature type="binding site" description="covalent" evidence="8">
    <location>
        <position position="41"/>
    </location>
    <ligand>
        <name>heme c</name>
        <dbReference type="ChEBI" id="CHEBI:61717"/>
        <label>1</label>
    </ligand>
</feature>
<dbReference type="InterPro" id="IPR050597">
    <property type="entry name" value="Cytochrome_c_Oxidase_Subunit"/>
</dbReference>
<dbReference type="GO" id="GO:0005506">
    <property type="term" value="F:iron ion binding"/>
    <property type="evidence" value="ECO:0007669"/>
    <property type="project" value="InterPro"/>
</dbReference>
<dbReference type="OrthoDB" id="9773456at2"/>
<proteinExistence type="predicted"/>
<dbReference type="PROSITE" id="PS51007">
    <property type="entry name" value="CYTC"/>
    <property type="match status" value="2"/>
</dbReference>
<evidence type="ECO:0000313" key="15">
    <source>
        <dbReference type="Proteomes" id="UP000321726"/>
    </source>
</evidence>
<feature type="domain" description="Cytochrome c" evidence="11">
    <location>
        <begin position="26"/>
        <end position="104"/>
    </location>
</feature>
<evidence type="ECO:0000256" key="8">
    <source>
        <dbReference type="PIRSR" id="PIRSR000005-1"/>
    </source>
</evidence>
<evidence type="ECO:0000256" key="2">
    <source>
        <dbReference type="ARBA" id="ARBA00022448"/>
    </source>
</evidence>
<evidence type="ECO:0000313" key="14">
    <source>
        <dbReference type="Proteomes" id="UP000184123"/>
    </source>
</evidence>
<feature type="binding site" description="axial binding residue" evidence="9">
    <location>
        <position position="42"/>
    </location>
    <ligand>
        <name>heme c</name>
        <dbReference type="ChEBI" id="CHEBI:61717"/>
        <label>1</label>
    </ligand>
    <ligandPart>
        <name>Fe</name>
        <dbReference type="ChEBI" id="CHEBI:18248"/>
    </ligandPart>
</feature>
<dbReference type="GO" id="GO:0042597">
    <property type="term" value="C:periplasmic space"/>
    <property type="evidence" value="ECO:0007669"/>
    <property type="project" value="UniProtKB-SubCell"/>
</dbReference>
<reference evidence="13 14" key="1">
    <citation type="submission" date="2016-11" db="EMBL/GenBank/DDBJ databases">
        <authorList>
            <person name="Jaros S."/>
            <person name="Januszkiewicz K."/>
            <person name="Wedrychowicz H."/>
        </authorList>
    </citation>
    <scope>NUCLEOTIDE SEQUENCE [LARGE SCALE GENOMIC DNA]</scope>
    <source>
        <strain evidence="13 14">DSM 4740</strain>
    </source>
</reference>
<dbReference type="Proteomes" id="UP000321726">
    <property type="component" value="Unassembled WGS sequence"/>
</dbReference>
<evidence type="ECO:0000313" key="13">
    <source>
        <dbReference type="EMBL" id="SHM70667.1"/>
    </source>
</evidence>